<comment type="subcellular location">
    <subcellularLocation>
        <location evidence="1">Nucleus</location>
    </subcellularLocation>
</comment>
<dbReference type="InterPro" id="IPR051579">
    <property type="entry name" value="DDR_Transcriptional_Reg"/>
</dbReference>
<protein>
    <submittedName>
        <fullName evidence="6">BRCT domain containing protein</fullName>
    </submittedName>
</protein>
<dbReference type="FunCoup" id="A0A2P5FFW8">
    <property type="interactions" value="18"/>
</dbReference>
<evidence type="ECO:0000313" key="6">
    <source>
        <dbReference type="EMBL" id="PON96673.1"/>
    </source>
</evidence>
<gene>
    <name evidence="6" type="ORF">TorRG33x02_076540</name>
</gene>
<comment type="caution">
    <text evidence="6">The sequence shown here is derived from an EMBL/GenBank/DDBJ whole genome shotgun (WGS) entry which is preliminary data.</text>
</comment>
<evidence type="ECO:0000259" key="5">
    <source>
        <dbReference type="PROSITE" id="PS50172"/>
    </source>
</evidence>
<feature type="region of interest" description="Disordered" evidence="4">
    <location>
        <begin position="31"/>
        <end position="60"/>
    </location>
</feature>
<evidence type="ECO:0000256" key="2">
    <source>
        <dbReference type="ARBA" id="ARBA00022763"/>
    </source>
</evidence>
<feature type="domain" description="BRCT" evidence="5">
    <location>
        <begin position="716"/>
        <end position="805"/>
    </location>
</feature>
<dbReference type="PROSITE" id="PS50172">
    <property type="entry name" value="BRCT"/>
    <property type="match status" value="1"/>
</dbReference>
<evidence type="ECO:0000313" key="7">
    <source>
        <dbReference type="Proteomes" id="UP000237000"/>
    </source>
</evidence>
<feature type="compositionally biased region" description="Polar residues" evidence="4">
    <location>
        <begin position="42"/>
        <end position="59"/>
    </location>
</feature>
<reference evidence="7" key="1">
    <citation type="submission" date="2016-06" db="EMBL/GenBank/DDBJ databases">
        <title>Parallel loss of symbiosis genes in relatives of nitrogen-fixing non-legume Parasponia.</title>
        <authorList>
            <person name="Van Velzen R."/>
            <person name="Holmer R."/>
            <person name="Bu F."/>
            <person name="Rutten L."/>
            <person name="Van Zeijl A."/>
            <person name="Liu W."/>
            <person name="Santuari L."/>
            <person name="Cao Q."/>
            <person name="Sharma T."/>
            <person name="Shen D."/>
            <person name="Roswanjaya Y."/>
            <person name="Wardhani T."/>
            <person name="Kalhor M.S."/>
            <person name="Jansen J."/>
            <person name="Van den Hoogen J."/>
            <person name="Gungor B."/>
            <person name="Hartog M."/>
            <person name="Hontelez J."/>
            <person name="Verver J."/>
            <person name="Yang W.-C."/>
            <person name="Schijlen E."/>
            <person name="Repin R."/>
            <person name="Schilthuizen M."/>
            <person name="Schranz E."/>
            <person name="Heidstra R."/>
            <person name="Miyata K."/>
            <person name="Fedorova E."/>
            <person name="Kohlen W."/>
            <person name="Bisseling T."/>
            <person name="Smit S."/>
            <person name="Geurts R."/>
        </authorList>
    </citation>
    <scope>NUCLEOTIDE SEQUENCE [LARGE SCALE GENOMIC DNA]</scope>
    <source>
        <strain evidence="7">cv. RG33-2</strain>
    </source>
</reference>
<dbReference type="GO" id="GO:0006974">
    <property type="term" value="P:DNA damage response"/>
    <property type="evidence" value="ECO:0007669"/>
    <property type="project" value="UniProtKB-KW"/>
</dbReference>
<name>A0A2P5FFW8_TREOI</name>
<feature type="region of interest" description="Disordered" evidence="4">
    <location>
        <begin position="593"/>
        <end position="612"/>
    </location>
</feature>
<dbReference type="EMBL" id="JXTC01000037">
    <property type="protein sequence ID" value="PON96673.1"/>
    <property type="molecule type" value="Genomic_DNA"/>
</dbReference>
<keyword evidence="2" id="KW-0227">DNA damage</keyword>
<keyword evidence="3" id="KW-0539">Nucleus</keyword>
<organism evidence="6 7">
    <name type="scientific">Trema orientale</name>
    <name type="common">Charcoal tree</name>
    <name type="synonym">Celtis orientalis</name>
    <dbReference type="NCBI Taxonomy" id="63057"/>
    <lineage>
        <taxon>Eukaryota</taxon>
        <taxon>Viridiplantae</taxon>
        <taxon>Streptophyta</taxon>
        <taxon>Embryophyta</taxon>
        <taxon>Tracheophyta</taxon>
        <taxon>Spermatophyta</taxon>
        <taxon>Magnoliopsida</taxon>
        <taxon>eudicotyledons</taxon>
        <taxon>Gunneridae</taxon>
        <taxon>Pentapetalae</taxon>
        <taxon>rosids</taxon>
        <taxon>fabids</taxon>
        <taxon>Rosales</taxon>
        <taxon>Cannabaceae</taxon>
        <taxon>Trema</taxon>
    </lineage>
</organism>
<dbReference type="InParanoid" id="A0A2P5FFW8"/>
<keyword evidence="7" id="KW-1185">Reference proteome</keyword>
<dbReference type="Pfam" id="PF16770">
    <property type="entry name" value="RTT107_BRCT_5"/>
    <property type="match status" value="1"/>
</dbReference>
<dbReference type="SMART" id="SM00292">
    <property type="entry name" value="BRCT"/>
    <property type="match status" value="1"/>
</dbReference>
<dbReference type="InterPro" id="IPR036420">
    <property type="entry name" value="BRCT_dom_sf"/>
</dbReference>
<dbReference type="Proteomes" id="UP000237000">
    <property type="component" value="Unassembled WGS sequence"/>
</dbReference>
<dbReference type="PANTHER" id="PTHR23196">
    <property type="entry name" value="PAX TRANSCRIPTION ACTIVATION DOMAIN INTERACTING PROTEIN"/>
    <property type="match status" value="1"/>
</dbReference>
<evidence type="ECO:0000256" key="4">
    <source>
        <dbReference type="SAM" id="MobiDB-lite"/>
    </source>
</evidence>
<dbReference type="SUPFAM" id="SSF52113">
    <property type="entry name" value="BRCT domain"/>
    <property type="match status" value="1"/>
</dbReference>
<dbReference type="CDD" id="cd18432">
    <property type="entry name" value="BRCT_PAXIP1_rpt6_like"/>
    <property type="match status" value="1"/>
</dbReference>
<dbReference type="PANTHER" id="PTHR23196:SF32">
    <property type="entry name" value="BRCT DOMAIN-CONTAINING DNA REPAIR PROTEIN"/>
    <property type="match status" value="1"/>
</dbReference>
<sequence length="932" mass="103605">MAIHLNTTEIHRPFDFHPQNILSVSSENKMQNTDEVEEHPRFQNTVPLENSSGETQSGNLDFETDVLDFDSDIGENRTTDPTGECGEEMVVLDSEDEEINGSRIVGATRLLPERKTKGTGVSLTDFGKETALECDGELVGLKDNSTQEIAEWSETDDALGFVDRFVSINNVELSQGADYRRTTREKSLTVSSTNGPQILARRIGLRTQVKEKGKFEWVDSDHPRKGMDSSEFGGTGMDADDKGCGSLGNECIWEKGFYSFCKKTKDSTHLEPRFVANGSKGGREMTHVSEVNFEVNSANELELTEKPKEASDVGGDTLDIYDIGFNTQIAAEAIEALAHGHCFGHSSAGACHGIENTVNGSLSDVTEENAQLKHPSIQKSGDNIGNILGNIKRRKRSDRKFGRKSSSSCGKQSSIQEIDSDLTTAKLVKRKRFLNETRLCCSNYVDSNENSGKTSSKPIKLSKAEGFLEKDNTKITGNGVISSTTNISLFNEQSEGQCVKVSPVAGRTRLLGSGVRLKRLDDRSIKPVEKMDDNIEHGIVVYRRKRSRVNANPLKLSSAREKCSKWCYISEEARMSKVTSSTEVDTWSYPRRKRTSRNIQKHPNRTYGPNVPFTSSYQVSIAGNANAKGKTESPSVGEEKNRTSIASSIKTSEQFGSECTTISSKIGKNVASSNHMSYDYHKRPCDKNVPKSSLLKELINLGVPEHIPEFAWKEMRRRKDMAHVRILFSQHLDDDVAKQQKKIAARLGISIASCSMDATHFIADEFARTRNMLEAIALGKPVVTHLWLESCGQASCFIDERNYILRDAKKEKKFGFSMPVSLVRANQHPLLKGYKVFITPNIKPDKEMITKLVKAVHGQPVEENQISALKGQDFPEYLLIISCKEDHSICVPFLEKGATVYSCELLLNGIVTQKLQYKRHQLFTNDVKGSCS</sequence>
<dbReference type="AlphaFoldDB" id="A0A2P5FFW8"/>
<evidence type="ECO:0000256" key="3">
    <source>
        <dbReference type="ARBA" id="ARBA00023242"/>
    </source>
</evidence>
<dbReference type="Gene3D" id="3.40.50.10190">
    <property type="entry name" value="BRCT domain"/>
    <property type="match status" value="2"/>
</dbReference>
<feature type="compositionally biased region" description="Basic residues" evidence="4">
    <location>
        <begin position="593"/>
        <end position="604"/>
    </location>
</feature>
<feature type="region of interest" description="Disordered" evidence="4">
    <location>
        <begin position="626"/>
        <end position="647"/>
    </location>
</feature>
<dbReference type="OrthoDB" id="1184747at2759"/>
<dbReference type="InterPro" id="IPR001357">
    <property type="entry name" value="BRCT_dom"/>
</dbReference>
<proteinExistence type="predicted"/>
<dbReference type="Pfam" id="PF16589">
    <property type="entry name" value="BRCT_2"/>
    <property type="match status" value="1"/>
</dbReference>
<dbReference type="GO" id="GO:0005634">
    <property type="term" value="C:nucleus"/>
    <property type="evidence" value="ECO:0007669"/>
    <property type="project" value="UniProtKB-SubCell"/>
</dbReference>
<evidence type="ECO:0000256" key="1">
    <source>
        <dbReference type="ARBA" id="ARBA00004123"/>
    </source>
</evidence>
<dbReference type="STRING" id="63057.A0A2P5FFW8"/>
<dbReference type="CDD" id="cd17744">
    <property type="entry name" value="BRCT_MDC1_rpt1"/>
    <property type="match status" value="1"/>
</dbReference>
<accession>A0A2P5FFW8</accession>